<feature type="domain" description="Phage capsid-like C-terminal" evidence="3">
    <location>
        <begin position="170"/>
        <end position="458"/>
    </location>
</feature>
<accession>A0A366EPB4</accession>
<dbReference type="Pfam" id="PF05065">
    <property type="entry name" value="Phage_capsid"/>
    <property type="match status" value="1"/>
</dbReference>
<reference evidence="4 5" key="1">
    <citation type="submission" date="2018-06" db="EMBL/GenBank/DDBJ databases">
        <title>Genomic Encyclopedia of Type Strains, Phase IV (KMG-IV): sequencing the most valuable type-strain genomes for metagenomic binning, comparative biology and taxonomic classification.</title>
        <authorList>
            <person name="Goeker M."/>
        </authorList>
    </citation>
    <scope>NUCLEOTIDE SEQUENCE [LARGE SCALE GENOMIC DNA]</scope>
    <source>
        <strain evidence="4 5">DSM 24875</strain>
    </source>
</reference>
<evidence type="ECO:0000256" key="1">
    <source>
        <dbReference type="ARBA" id="ARBA00004328"/>
    </source>
</evidence>
<gene>
    <name evidence="4" type="ORF">DFR50_14264</name>
</gene>
<sequence>MDKLAELRRKLGALTDDLNSAEILADGKAFDAKEAEIVAVEAEIRRVEAARARSASLAQPVSAAAAEPDPNLAARAAQGFNLRAFNGGGECLSPANYNPVIGRQFESYVRSARAEAASLGLTAKDLPFKSFGEQLQAIARSTLATKAGGTADPRLVRAPTGASEVDPTGGGFLAQVDFQQAVFMLAHDMGEILSRVNKIPISAEANGLKINAVDETSRATGSRWGGVQSYWVGEGTQPSSSKPKFRRAEFDLKKLFSLAYMTDELLQDSTALTAILGQAFAEEIMFMTEDSVFEGTGAGQPLGILNSTALVSVAKAVGQPTATIVKENVDAMWSRLWSRSRKNSVWLVNQDALPQLMGLAQVVGTGGAPVYLPPGGYSGSPYSTLLGRPVIETEYSAALGSPGDIVLVDLSQYTLVDKGGVQAATSMHIAFLTDEMVFRITYRTDGQPMWKSPITPFKGGNTRSPFVAIAAR</sequence>
<comment type="caution">
    <text evidence="4">The sequence shown here is derived from an EMBL/GenBank/DDBJ whole genome shotgun (WGS) entry which is preliminary data.</text>
</comment>
<evidence type="ECO:0000313" key="4">
    <source>
        <dbReference type="EMBL" id="RBP03816.1"/>
    </source>
</evidence>
<dbReference type="Proteomes" id="UP000253529">
    <property type="component" value="Unassembled WGS sequence"/>
</dbReference>
<dbReference type="RefSeq" id="WP_113892602.1">
    <property type="nucleotide sequence ID" value="NZ_QNRK01000042.1"/>
</dbReference>
<keyword evidence="5" id="KW-1185">Reference proteome</keyword>
<dbReference type="InterPro" id="IPR054612">
    <property type="entry name" value="Phage_capsid-like_C"/>
</dbReference>
<evidence type="ECO:0000313" key="5">
    <source>
        <dbReference type="Proteomes" id="UP000253529"/>
    </source>
</evidence>
<name>A0A366EPB4_9HYPH</name>
<dbReference type="OrthoDB" id="9786516at2"/>
<evidence type="ECO:0000256" key="2">
    <source>
        <dbReference type="SAM" id="Coils"/>
    </source>
</evidence>
<dbReference type="AlphaFoldDB" id="A0A366EPB4"/>
<dbReference type="Gene3D" id="3.30.2400.10">
    <property type="entry name" value="Major capsid protein gp5"/>
    <property type="match status" value="1"/>
</dbReference>
<dbReference type="NCBIfam" id="TIGR01554">
    <property type="entry name" value="major_cap_HK97"/>
    <property type="match status" value="1"/>
</dbReference>
<keyword evidence="2" id="KW-0175">Coiled coil</keyword>
<protein>
    <submittedName>
        <fullName evidence="4">HK97 family phage major capsid protein</fullName>
    </submittedName>
</protein>
<dbReference type="EMBL" id="QNRK01000042">
    <property type="protein sequence ID" value="RBP03816.1"/>
    <property type="molecule type" value="Genomic_DNA"/>
</dbReference>
<organism evidence="4 5">
    <name type="scientific">Roseiarcus fermentans</name>
    <dbReference type="NCBI Taxonomy" id="1473586"/>
    <lineage>
        <taxon>Bacteria</taxon>
        <taxon>Pseudomonadati</taxon>
        <taxon>Pseudomonadota</taxon>
        <taxon>Alphaproteobacteria</taxon>
        <taxon>Hyphomicrobiales</taxon>
        <taxon>Roseiarcaceae</taxon>
        <taxon>Roseiarcus</taxon>
    </lineage>
</organism>
<comment type="subcellular location">
    <subcellularLocation>
        <location evidence="1">Virion</location>
    </subcellularLocation>
</comment>
<feature type="coiled-coil region" evidence="2">
    <location>
        <begin position="4"/>
        <end position="50"/>
    </location>
</feature>
<dbReference type="SUPFAM" id="SSF56563">
    <property type="entry name" value="Major capsid protein gp5"/>
    <property type="match status" value="1"/>
</dbReference>
<proteinExistence type="predicted"/>
<dbReference type="InterPro" id="IPR024455">
    <property type="entry name" value="Phage_capsid"/>
</dbReference>
<evidence type="ECO:0000259" key="3">
    <source>
        <dbReference type="Pfam" id="PF05065"/>
    </source>
</evidence>